<reference evidence="1 2" key="1">
    <citation type="submission" date="2021-03" db="EMBL/GenBank/DDBJ databases">
        <title>Genomic Encyclopedia of Type Strains, Phase IV (KMG-IV): sequencing the most valuable type-strain genomes for metagenomic binning, comparative biology and taxonomic classification.</title>
        <authorList>
            <person name="Goeker M."/>
        </authorList>
    </citation>
    <scope>NUCLEOTIDE SEQUENCE [LARGE SCALE GENOMIC DNA]</scope>
    <source>
        <strain evidence="1 2">DSM 15596</strain>
    </source>
</reference>
<evidence type="ECO:0000313" key="1">
    <source>
        <dbReference type="EMBL" id="MBP1893469.1"/>
    </source>
</evidence>
<evidence type="ECO:0008006" key="3">
    <source>
        <dbReference type="Google" id="ProtNLM"/>
    </source>
</evidence>
<dbReference type="EMBL" id="JAGGKI010000005">
    <property type="protein sequence ID" value="MBP1893469.1"/>
    <property type="molecule type" value="Genomic_DNA"/>
</dbReference>
<organism evidence="1 2">
    <name type="scientific">Paenibacillus lactis</name>
    <dbReference type="NCBI Taxonomy" id="228574"/>
    <lineage>
        <taxon>Bacteria</taxon>
        <taxon>Bacillati</taxon>
        <taxon>Bacillota</taxon>
        <taxon>Bacilli</taxon>
        <taxon>Bacillales</taxon>
        <taxon>Paenibacillaceae</taxon>
        <taxon>Paenibacillus</taxon>
    </lineage>
</organism>
<comment type="caution">
    <text evidence="1">The sequence shown here is derived from an EMBL/GenBank/DDBJ whole genome shotgun (WGS) entry which is preliminary data.</text>
</comment>
<sequence>MGVWDYFTPEQQERLSKRIEQVKNELGLEEFKRLRRESNEVVSKLIKGFEEGVPPENEEIIALAKRLDESQAIFNERDPEIEGTIERFHIENPDEKDHGMDLKIYRYIEKAKSYI</sequence>
<gene>
    <name evidence="1" type="ORF">J2Z18_002571</name>
</gene>
<dbReference type="RefSeq" id="WP_007127806.1">
    <property type="nucleotide sequence ID" value="NZ_CP139098.1"/>
</dbReference>
<proteinExistence type="predicted"/>
<name>A0ABS4FB57_9BACL</name>
<keyword evidence="2" id="KW-1185">Reference proteome</keyword>
<protein>
    <recommendedName>
        <fullName evidence="3">Transcriptional regulator</fullName>
    </recommendedName>
</protein>
<evidence type="ECO:0000313" key="2">
    <source>
        <dbReference type="Proteomes" id="UP000706926"/>
    </source>
</evidence>
<accession>A0ABS4FB57</accession>
<dbReference type="GeneID" id="95404559"/>
<dbReference type="Proteomes" id="UP000706926">
    <property type="component" value="Unassembled WGS sequence"/>
</dbReference>